<comment type="caution">
    <text evidence="1">The sequence shown here is derived from an EMBL/GenBank/DDBJ whole genome shotgun (WGS) entry which is preliminary data.</text>
</comment>
<evidence type="ECO:0000313" key="2">
    <source>
        <dbReference type="EMBL" id="KTR26610.1"/>
    </source>
</evidence>
<reference evidence="2 5" key="2">
    <citation type="journal article" date="2016" name="Front. Microbiol.">
        <title>Genomic Resource of Rice Seed Associated Bacteria.</title>
        <authorList>
            <person name="Midha S."/>
            <person name="Bansal K."/>
            <person name="Sharma S."/>
            <person name="Kumar N."/>
            <person name="Patil P.P."/>
            <person name="Chaudhry V."/>
            <person name="Patil P.B."/>
        </authorList>
    </citation>
    <scope>NUCLEOTIDE SEQUENCE [LARGE SCALE GENOMIC DNA]</scope>
    <source>
        <strain evidence="2 5">RSA11</strain>
    </source>
</reference>
<dbReference type="InterPro" id="IPR009507">
    <property type="entry name" value="UPF0435"/>
</dbReference>
<evidence type="ECO:0000313" key="3">
    <source>
        <dbReference type="EMBL" id="MEI4461377.1"/>
    </source>
</evidence>
<accession>A0A0V8GK18</accession>
<evidence type="ECO:0000313" key="6">
    <source>
        <dbReference type="Proteomes" id="UP001387110"/>
    </source>
</evidence>
<evidence type="ECO:0000313" key="4">
    <source>
        <dbReference type="Proteomes" id="UP000053797"/>
    </source>
</evidence>
<proteinExistence type="predicted"/>
<dbReference type="AlphaFoldDB" id="A0A0V8GK18"/>
<name>A0A0V8GK18_9BACL</name>
<dbReference type="Pfam" id="PF06569">
    <property type="entry name" value="DUF1128"/>
    <property type="match status" value="1"/>
</dbReference>
<dbReference type="OrthoDB" id="2353831at2"/>
<keyword evidence="6" id="KW-1185">Reference proteome</keyword>
<evidence type="ECO:0000313" key="5">
    <source>
        <dbReference type="Proteomes" id="UP000072605"/>
    </source>
</evidence>
<dbReference type="EMBL" id="JBAWKY010000001">
    <property type="protein sequence ID" value="MEI4461377.1"/>
    <property type="molecule type" value="Genomic_DNA"/>
</dbReference>
<dbReference type="EMBL" id="LDQV01000022">
    <property type="protein sequence ID" value="KTR26610.1"/>
    <property type="molecule type" value="Genomic_DNA"/>
</dbReference>
<dbReference type="EMBL" id="LNQL01000001">
    <property type="protein sequence ID" value="KSU50612.1"/>
    <property type="molecule type" value="Genomic_DNA"/>
</dbReference>
<dbReference type="Proteomes" id="UP000053797">
    <property type="component" value="Unassembled WGS sequence"/>
</dbReference>
<organism evidence="1 4">
    <name type="scientific">Exiguobacterium indicum</name>
    <dbReference type="NCBI Taxonomy" id="296995"/>
    <lineage>
        <taxon>Bacteria</taxon>
        <taxon>Bacillati</taxon>
        <taxon>Bacillota</taxon>
        <taxon>Bacilli</taxon>
        <taxon>Bacillales</taxon>
        <taxon>Bacillales Family XII. Incertae Sedis</taxon>
        <taxon>Exiguobacterium</taxon>
    </lineage>
</organism>
<dbReference type="Proteomes" id="UP000072605">
    <property type="component" value="Unassembled WGS sequence"/>
</dbReference>
<reference evidence="1 4" key="1">
    <citation type="journal article" date="2015" name="Int. J. Syst. Evol. Microbiol.">
        <title>Exiguobacterium enclense sp. nov., isolated from sediment.</title>
        <authorList>
            <person name="Dastager S.G."/>
            <person name="Mawlankar R."/>
            <person name="Sonalkar V.V."/>
            <person name="Thorat M.N."/>
            <person name="Mual P."/>
            <person name="Verma A."/>
            <person name="Krishnamurthi S."/>
            <person name="Tang S.K."/>
            <person name="Li W.J."/>
        </authorList>
    </citation>
    <scope>NUCLEOTIDE SEQUENCE [LARGE SCALE GENOMIC DNA]</scope>
    <source>
        <strain evidence="1 4">NIO-1109</strain>
    </source>
</reference>
<sequence length="66" mass="7518">MTIEQMIEAILDKLNIINKGVIKAEQFDGSKNEDLKEIYEFVMMRDSLSLAEVDAIVDELKSLKTV</sequence>
<protein>
    <submittedName>
        <fullName evidence="3">DUF1128 family protein</fullName>
    </submittedName>
</protein>
<dbReference type="Proteomes" id="UP001387110">
    <property type="component" value="Unassembled WGS sequence"/>
</dbReference>
<reference evidence="3 6" key="3">
    <citation type="submission" date="2023-12" db="EMBL/GenBank/DDBJ databases">
        <authorList>
            <person name="Easwaran N."/>
            <person name="Lazarus H.P.S."/>
        </authorList>
    </citation>
    <scope>NUCLEOTIDE SEQUENCE [LARGE SCALE GENOMIC DNA]</scope>
    <source>
        <strain evidence="3 6">VIT-2023</strain>
    </source>
</reference>
<gene>
    <name evidence="1" type="ORF">AS033_04315</name>
    <name evidence="2" type="ORF">RSA11_09465</name>
    <name evidence="3" type="ORF">SZL87_02935</name>
</gene>
<dbReference type="GeneID" id="90837165"/>
<evidence type="ECO:0000313" key="1">
    <source>
        <dbReference type="EMBL" id="KSU50612.1"/>
    </source>
</evidence>
<dbReference type="RefSeq" id="WP_023468746.1">
    <property type="nucleotide sequence ID" value="NZ_FMYN01000001.1"/>
</dbReference>